<dbReference type="InParanoid" id="G2Q1F5"/>
<dbReference type="SUPFAM" id="SSF53474">
    <property type="entry name" value="alpha/beta-Hydrolases"/>
    <property type="match status" value="1"/>
</dbReference>
<dbReference type="KEGG" id="mtm:MYCTH_2296362"/>
<proteinExistence type="predicted"/>
<dbReference type="AlphaFoldDB" id="G2Q1F5"/>
<dbReference type="GeneID" id="11508081"/>
<evidence type="ECO:0008006" key="3">
    <source>
        <dbReference type="Google" id="ProtNLM"/>
    </source>
</evidence>
<keyword evidence="2" id="KW-1185">Reference proteome</keyword>
<dbReference type="RefSeq" id="XP_003659390.1">
    <property type="nucleotide sequence ID" value="XM_003659342.1"/>
</dbReference>
<dbReference type="Proteomes" id="UP000007322">
    <property type="component" value="Chromosome 1"/>
</dbReference>
<organism evidence="1 2">
    <name type="scientific">Thermothelomyces thermophilus (strain ATCC 42464 / BCRC 31852 / DSM 1799)</name>
    <name type="common">Sporotrichum thermophile</name>
    <dbReference type="NCBI Taxonomy" id="573729"/>
    <lineage>
        <taxon>Eukaryota</taxon>
        <taxon>Fungi</taxon>
        <taxon>Dikarya</taxon>
        <taxon>Ascomycota</taxon>
        <taxon>Pezizomycotina</taxon>
        <taxon>Sordariomycetes</taxon>
        <taxon>Sordariomycetidae</taxon>
        <taxon>Sordariales</taxon>
        <taxon>Chaetomiaceae</taxon>
        <taxon>Thermothelomyces</taxon>
    </lineage>
</organism>
<reference evidence="1 2" key="1">
    <citation type="journal article" date="2011" name="Nat. Biotechnol.">
        <title>Comparative genomic analysis of the thermophilic biomass-degrading fungi Myceliophthora thermophila and Thielavia terrestris.</title>
        <authorList>
            <person name="Berka R.M."/>
            <person name="Grigoriev I.V."/>
            <person name="Otillar R."/>
            <person name="Salamov A."/>
            <person name="Grimwood J."/>
            <person name="Reid I."/>
            <person name="Ishmael N."/>
            <person name="John T."/>
            <person name="Darmond C."/>
            <person name="Moisan M.-C."/>
            <person name="Henrissat B."/>
            <person name="Coutinho P.M."/>
            <person name="Lombard V."/>
            <person name="Natvig D.O."/>
            <person name="Lindquist E."/>
            <person name="Schmutz J."/>
            <person name="Lucas S."/>
            <person name="Harris P."/>
            <person name="Powlowski J."/>
            <person name="Bellemare A."/>
            <person name="Taylor D."/>
            <person name="Butler G."/>
            <person name="de Vries R.P."/>
            <person name="Allijn I.E."/>
            <person name="van den Brink J."/>
            <person name="Ushinsky S."/>
            <person name="Storms R."/>
            <person name="Powell A.J."/>
            <person name="Paulsen I.T."/>
            <person name="Elbourne L.D.H."/>
            <person name="Baker S.E."/>
            <person name="Magnuson J."/>
            <person name="LaBoissiere S."/>
            <person name="Clutterbuck A.J."/>
            <person name="Martinez D."/>
            <person name="Wogulis M."/>
            <person name="de Leon A.L."/>
            <person name="Rey M.W."/>
            <person name="Tsang A."/>
        </authorList>
    </citation>
    <scope>NUCLEOTIDE SEQUENCE [LARGE SCALE GENOMIC DNA]</scope>
    <source>
        <strain evidence="2">ATCC 42464 / BCRC 31852 / DSM 1799</strain>
    </source>
</reference>
<dbReference type="VEuPathDB" id="FungiDB:MYCTH_2296362"/>
<evidence type="ECO:0000313" key="1">
    <source>
        <dbReference type="EMBL" id="AEO54145.1"/>
    </source>
</evidence>
<dbReference type="Gene3D" id="3.40.50.1820">
    <property type="entry name" value="alpha/beta hydrolase"/>
    <property type="match status" value="1"/>
</dbReference>
<protein>
    <recommendedName>
        <fullName evidence="3">Phospholipase/carboxylesterase/thioesterase domain-containing protein</fullName>
    </recommendedName>
</protein>
<dbReference type="InterPro" id="IPR029058">
    <property type="entry name" value="AB_hydrolase_fold"/>
</dbReference>
<dbReference type="HOGENOM" id="CLU_3108089_0_0_1"/>
<dbReference type="EMBL" id="CP003002">
    <property type="protein sequence ID" value="AEO54145.1"/>
    <property type="molecule type" value="Genomic_DNA"/>
</dbReference>
<accession>G2Q1F5</accession>
<name>G2Q1F5_THET4</name>
<gene>
    <name evidence="1" type="ORF">MYCTH_2296362</name>
</gene>
<sequence length="51" mass="5207">MDGIRKSIAYIQSVLSPEAATLGGKKEKVVLMGISQGAAICHVNAAVPGEP</sequence>
<evidence type="ECO:0000313" key="2">
    <source>
        <dbReference type="Proteomes" id="UP000007322"/>
    </source>
</evidence>